<feature type="compositionally biased region" description="Basic and acidic residues" evidence="1">
    <location>
        <begin position="259"/>
        <end position="268"/>
    </location>
</feature>
<feature type="region of interest" description="Disordered" evidence="1">
    <location>
        <begin position="173"/>
        <end position="227"/>
    </location>
</feature>
<sequence length="734" mass="82957">MGPSGETKSNVQNSNSSEIRQSDLSLFDISTTDLSFSAPESEPFFSMGEEPQFQPRQVEEVEEPEFDSDFEYELEVARGDSDPESNAAKERAKTEEKILSTAKDNSLLTGLELSWKENFRRHGSDEKLNESLPDLPDIIPRKSDKPVAKSPAVLTALENSICQIFPENGRRIRSASSISDGPTKGVSTAVEFSEKRDKSKSERSKDSTETKSKDSQPLSTISPAKINPPKLPVALVMVDESTAEEGIYGFGENLSKFEKKEKKRAPGDKKKKKRRTKADAESVPCFSSSTAYDPADDATVVSSSASNIAETPKNAHETTVSPKKVSNLEVLTNEARRIVCCHISSELVEKPKTGLFKWEDFPLVSELTNQMDFVTALNVLRPGLHEEDYCKLMEKYQEECRFQAIKSVRTAQNKDDTDKGEGLNGQALGESINRVFNEARQKSERAAERRERQNLDNVHRNVCQLLKDSQQNVLNEFSGGEKLKSKTVRCEEVRNFEDLKKDLQEHTENEMRKIVRRVLRRERKAEETANPSTVLTTFSEPRNRMGGPAQDTVSKSMEITPSSRRHKKGSKNMQKKEKSGRNGRTKSRSIKKSRDNDIKVIREANKNSSERTLQGIESLESIRSSAVSENESFIGNLENRNFQPRKTVQKSYQMKGPLDVNSVINYAKCTMEYWQRKEGLVMNGNERVDVELSVRKFEPSKTGFRPKRGDAVHSVSVDQTKKRERVRWGVERPY</sequence>
<dbReference type="Proteomes" id="UP000582659">
    <property type="component" value="Unassembled WGS sequence"/>
</dbReference>
<protein>
    <submittedName>
        <fullName evidence="2">(pine wood nematode) hypothetical protein</fullName>
    </submittedName>
</protein>
<name>A0A1I7RVW7_BURXY</name>
<reference evidence="5" key="1">
    <citation type="submission" date="2016-11" db="UniProtKB">
        <authorList>
            <consortium name="WormBaseParasite"/>
        </authorList>
    </citation>
    <scope>IDENTIFICATION</scope>
</reference>
<accession>A0A1I7RVW7</accession>
<feature type="compositionally biased region" description="Basic and acidic residues" evidence="1">
    <location>
        <begin position="192"/>
        <end position="214"/>
    </location>
</feature>
<feature type="compositionally biased region" description="Low complexity" evidence="1">
    <location>
        <begin position="37"/>
        <end position="56"/>
    </location>
</feature>
<dbReference type="SMR" id="A0A1I7RVW7"/>
<evidence type="ECO:0000313" key="2">
    <source>
        <dbReference type="EMBL" id="CAD5214383.1"/>
    </source>
</evidence>
<feature type="compositionally biased region" description="Polar residues" evidence="1">
    <location>
        <begin position="551"/>
        <end position="562"/>
    </location>
</feature>
<feature type="compositionally biased region" description="Acidic residues" evidence="1">
    <location>
        <begin position="60"/>
        <end position="74"/>
    </location>
</feature>
<evidence type="ECO:0000256" key="1">
    <source>
        <dbReference type="SAM" id="MobiDB-lite"/>
    </source>
</evidence>
<dbReference type="OrthoDB" id="10679430at2759"/>
<dbReference type="EMBL" id="CAJFCV020000002">
    <property type="protein sequence ID" value="CAG9094799.1"/>
    <property type="molecule type" value="Genomic_DNA"/>
</dbReference>
<feature type="compositionally biased region" description="Basic residues" evidence="1">
    <location>
        <begin position="581"/>
        <end position="591"/>
    </location>
</feature>
<dbReference type="WBParaSite" id="BXY_0488000.1">
    <property type="protein sequence ID" value="BXY_0488000.1"/>
    <property type="gene ID" value="BXY_0488000"/>
</dbReference>
<evidence type="ECO:0000313" key="5">
    <source>
        <dbReference type="WBParaSite" id="BXY_0488000.1"/>
    </source>
</evidence>
<evidence type="ECO:0000313" key="3">
    <source>
        <dbReference type="Proteomes" id="UP000095284"/>
    </source>
</evidence>
<dbReference type="Proteomes" id="UP000095284">
    <property type="component" value="Unplaced"/>
</dbReference>
<reference evidence="2" key="2">
    <citation type="submission" date="2020-09" db="EMBL/GenBank/DDBJ databases">
        <authorList>
            <person name="Kikuchi T."/>
        </authorList>
    </citation>
    <scope>NUCLEOTIDE SEQUENCE</scope>
    <source>
        <strain evidence="2">Ka4C1</strain>
    </source>
</reference>
<feature type="compositionally biased region" description="Polar residues" evidence="1">
    <location>
        <begin position="529"/>
        <end position="540"/>
    </location>
</feature>
<feature type="compositionally biased region" description="Basic and acidic residues" evidence="1">
    <location>
        <begin position="75"/>
        <end position="97"/>
    </location>
</feature>
<feature type="region of interest" description="Disordered" evidence="1">
    <location>
        <begin position="37"/>
        <end position="97"/>
    </location>
</feature>
<feature type="region of interest" description="Disordered" evidence="1">
    <location>
        <begin position="524"/>
        <end position="612"/>
    </location>
</feature>
<feature type="compositionally biased region" description="Basic and acidic residues" evidence="1">
    <location>
        <begin position="592"/>
        <end position="609"/>
    </location>
</feature>
<feature type="region of interest" description="Disordered" evidence="1">
    <location>
        <begin position="123"/>
        <end position="149"/>
    </location>
</feature>
<dbReference type="AlphaFoldDB" id="A0A1I7RVW7"/>
<proteinExistence type="predicted"/>
<gene>
    <name evidence="2" type="ORF">BXYJ_LOCUS3502</name>
</gene>
<dbReference type="EMBL" id="CAJFDI010000002">
    <property type="protein sequence ID" value="CAD5214383.1"/>
    <property type="molecule type" value="Genomic_DNA"/>
</dbReference>
<keyword evidence="4" id="KW-1185">Reference proteome</keyword>
<organism evidence="3 5">
    <name type="scientific">Bursaphelenchus xylophilus</name>
    <name type="common">Pinewood nematode worm</name>
    <name type="synonym">Aphelenchoides xylophilus</name>
    <dbReference type="NCBI Taxonomy" id="6326"/>
    <lineage>
        <taxon>Eukaryota</taxon>
        <taxon>Metazoa</taxon>
        <taxon>Ecdysozoa</taxon>
        <taxon>Nematoda</taxon>
        <taxon>Chromadorea</taxon>
        <taxon>Rhabditida</taxon>
        <taxon>Tylenchina</taxon>
        <taxon>Tylenchomorpha</taxon>
        <taxon>Aphelenchoidea</taxon>
        <taxon>Aphelenchoididae</taxon>
        <taxon>Bursaphelenchus</taxon>
    </lineage>
</organism>
<feature type="region of interest" description="Disordered" evidence="1">
    <location>
        <begin position="259"/>
        <end position="281"/>
    </location>
</feature>
<dbReference type="Proteomes" id="UP000659654">
    <property type="component" value="Unassembled WGS sequence"/>
</dbReference>
<evidence type="ECO:0000313" key="4">
    <source>
        <dbReference type="Proteomes" id="UP000659654"/>
    </source>
</evidence>
<feature type="region of interest" description="Disordered" evidence="1">
    <location>
        <begin position="1"/>
        <end position="24"/>
    </location>
</feature>